<dbReference type="Proteomes" id="UP000663828">
    <property type="component" value="Unassembled WGS sequence"/>
</dbReference>
<feature type="compositionally biased region" description="Basic and acidic residues" evidence="1">
    <location>
        <begin position="436"/>
        <end position="445"/>
    </location>
</feature>
<evidence type="ECO:0000256" key="1">
    <source>
        <dbReference type="SAM" id="MobiDB-lite"/>
    </source>
</evidence>
<keyword evidence="4" id="KW-1185">Reference proteome</keyword>
<name>A0A813YWP6_ADIRI</name>
<feature type="region of interest" description="Disordered" evidence="1">
    <location>
        <begin position="238"/>
        <end position="262"/>
    </location>
</feature>
<gene>
    <name evidence="2" type="ORF">EDS130_LOCUS9283</name>
    <name evidence="3" type="ORF">XAT740_LOCUS8033</name>
</gene>
<organism evidence="2 5">
    <name type="scientific">Adineta ricciae</name>
    <name type="common">Rotifer</name>
    <dbReference type="NCBI Taxonomy" id="249248"/>
    <lineage>
        <taxon>Eukaryota</taxon>
        <taxon>Metazoa</taxon>
        <taxon>Spiralia</taxon>
        <taxon>Gnathifera</taxon>
        <taxon>Rotifera</taxon>
        <taxon>Eurotatoria</taxon>
        <taxon>Bdelloidea</taxon>
        <taxon>Adinetida</taxon>
        <taxon>Adinetidae</taxon>
        <taxon>Adineta</taxon>
    </lineage>
</organism>
<feature type="region of interest" description="Disordered" evidence="1">
    <location>
        <begin position="330"/>
        <end position="384"/>
    </location>
</feature>
<evidence type="ECO:0000313" key="3">
    <source>
        <dbReference type="EMBL" id="CAF0901230.1"/>
    </source>
</evidence>
<feature type="compositionally biased region" description="Low complexity" evidence="1">
    <location>
        <begin position="138"/>
        <end position="149"/>
    </location>
</feature>
<dbReference type="EMBL" id="CAJNOR010000393">
    <property type="protein sequence ID" value="CAF0901230.1"/>
    <property type="molecule type" value="Genomic_DNA"/>
</dbReference>
<proteinExistence type="predicted"/>
<feature type="compositionally biased region" description="Polar residues" evidence="1">
    <location>
        <begin position="339"/>
        <end position="379"/>
    </location>
</feature>
<sequence length="445" mass="49166">MGSKSSKPTATESTASLPYPKDSADVTGANTQQEIVPATTSSTPTREITSTSSLANDTVTTSKTLDKDTSKLTLHSVATSLISNEESTLKQPAVTSAATRWYNWTKVEQQKRVKGKIPWYMHSPTTKKDADATPIEQTTTTTTTPTPTAAPLVKVNESEKKEESNNDNDITVVPTYRLRTTTVHSPPGIERIPSPRRELTNTDVSNFKYYRPDERSRQPVGTHTKATMYRMNTILKQAPSPAQLSSPESTNPGDVTNVTTRSIEDLSKIRTYVSRGLQTDLEVQPSNSSNSQMRYYEKQQSQFVPISTLTNYASDNNGFYSLASQNTNYESTLPPISEPSESNVDPSQSISPPANPSAPTSILKKTSTGLSRDASNPFSEQAHEKMVEELRKRNKNLQDGSYRVKKVHLLEKNDPSPEPQTVTFRLPTSKANQSIHRSEKLFSSN</sequence>
<feature type="compositionally biased region" description="Polar residues" evidence="1">
    <location>
        <begin position="1"/>
        <end position="16"/>
    </location>
</feature>
<dbReference type="AlphaFoldDB" id="A0A813YWP6"/>
<dbReference type="EMBL" id="CAJNOJ010000031">
    <property type="protein sequence ID" value="CAF0891017.1"/>
    <property type="molecule type" value="Genomic_DNA"/>
</dbReference>
<reference evidence="2" key="1">
    <citation type="submission" date="2021-02" db="EMBL/GenBank/DDBJ databases">
        <authorList>
            <person name="Nowell W R."/>
        </authorList>
    </citation>
    <scope>NUCLEOTIDE SEQUENCE</scope>
</reference>
<dbReference type="Proteomes" id="UP000663852">
    <property type="component" value="Unassembled WGS sequence"/>
</dbReference>
<feature type="region of interest" description="Disordered" evidence="1">
    <location>
        <begin position="1"/>
        <end position="66"/>
    </location>
</feature>
<dbReference type="OrthoDB" id="10055110at2759"/>
<evidence type="ECO:0000313" key="4">
    <source>
        <dbReference type="Proteomes" id="UP000663828"/>
    </source>
</evidence>
<feature type="region of interest" description="Disordered" evidence="1">
    <location>
        <begin position="408"/>
        <end position="445"/>
    </location>
</feature>
<protein>
    <submittedName>
        <fullName evidence="2">Uncharacterized protein</fullName>
    </submittedName>
</protein>
<feature type="compositionally biased region" description="Polar residues" evidence="1">
    <location>
        <begin position="240"/>
        <end position="261"/>
    </location>
</feature>
<evidence type="ECO:0000313" key="5">
    <source>
        <dbReference type="Proteomes" id="UP000663852"/>
    </source>
</evidence>
<feature type="compositionally biased region" description="Polar residues" evidence="1">
    <location>
        <begin position="28"/>
        <end position="56"/>
    </location>
</feature>
<accession>A0A813YWP6</accession>
<comment type="caution">
    <text evidence="2">The sequence shown here is derived from an EMBL/GenBank/DDBJ whole genome shotgun (WGS) entry which is preliminary data.</text>
</comment>
<feature type="region of interest" description="Disordered" evidence="1">
    <location>
        <begin position="124"/>
        <end position="149"/>
    </location>
</feature>
<evidence type="ECO:0000313" key="2">
    <source>
        <dbReference type="EMBL" id="CAF0891017.1"/>
    </source>
</evidence>